<sequence length="121" mass="14016">MAEPIKFIYFKNCTDLPLQIGAWTDGSNIMKTVRIGPGEKWMLHSSVGEWHMNSMFYAGPDRDLWTKAGLEKHNIIGKFRSCPCASGNYSWMEYYEPFECNYSELDDEYIKGFIQLVKLSP</sequence>
<name>A0A6C0B7C1_9ZZZZ</name>
<reference evidence="1" key="1">
    <citation type="journal article" date="2020" name="Nature">
        <title>Giant virus diversity and host interactions through global metagenomics.</title>
        <authorList>
            <person name="Schulz F."/>
            <person name="Roux S."/>
            <person name="Paez-Espino D."/>
            <person name="Jungbluth S."/>
            <person name="Walsh D.A."/>
            <person name="Denef V.J."/>
            <person name="McMahon K.D."/>
            <person name="Konstantinidis K.T."/>
            <person name="Eloe-Fadrosh E.A."/>
            <person name="Kyrpides N.C."/>
            <person name="Woyke T."/>
        </authorList>
    </citation>
    <scope>NUCLEOTIDE SEQUENCE</scope>
    <source>
        <strain evidence="1">GVMAG-M-3300010158-13</strain>
    </source>
</reference>
<protein>
    <submittedName>
        <fullName evidence="1">Uncharacterized protein</fullName>
    </submittedName>
</protein>
<dbReference type="EMBL" id="MN739090">
    <property type="protein sequence ID" value="QHS87986.1"/>
    <property type="molecule type" value="Genomic_DNA"/>
</dbReference>
<evidence type="ECO:0000313" key="1">
    <source>
        <dbReference type="EMBL" id="QHS87986.1"/>
    </source>
</evidence>
<proteinExistence type="predicted"/>
<organism evidence="1">
    <name type="scientific">viral metagenome</name>
    <dbReference type="NCBI Taxonomy" id="1070528"/>
    <lineage>
        <taxon>unclassified sequences</taxon>
        <taxon>metagenomes</taxon>
        <taxon>organismal metagenomes</taxon>
    </lineage>
</organism>
<dbReference type="AlphaFoldDB" id="A0A6C0B7C1"/>
<accession>A0A6C0B7C1</accession>